<keyword evidence="1" id="KW-0547">Nucleotide-binding</keyword>
<dbReference type="EMBL" id="BSKO01000001">
    <property type="protein sequence ID" value="GLO64665.1"/>
    <property type="molecule type" value="Genomic_DNA"/>
</dbReference>
<comment type="caution">
    <text evidence="5">The sequence shown here is derived from an EMBL/GenBank/DDBJ whole genome shotgun (WGS) entry which is preliminary data.</text>
</comment>
<keyword evidence="6" id="KW-1185">Reference proteome</keyword>
<feature type="domain" description="ABC transporter" evidence="4">
    <location>
        <begin position="4"/>
        <end position="258"/>
    </location>
</feature>
<dbReference type="RefSeq" id="WP_317957645.1">
    <property type="nucleotide sequence ID" value="NZ_BSKO01000001.1"/>
</dbReference>
<feature type="coiled-coil region" evidence="3">
    <location>
        <begin position="261"/>
        <end position="309"/>
    </location>
</feature>
<evidence type="ECO:0000256" key="3">
    <source>
        <dbReference type="SAM" id="Coils"/>
    </source>
</evidence>
<dbReference type="PROSITE" id="PS00211">
    <property type="entry name" value="ABC_TRANSPORTER_1"/>
    <property type="match status" value="2"/>
</dbReference>
<evidence type="ECO:0000256" key="1">
    <source>
        <dbReference type="ARBA" id="ARBA00022741"/>
    </source>
</evidence>
<keyword evidence="2 5" id="KW-0067">ATP-binding</keyword>
<accession>A0ABQ5TFD4</accession>
<dbReference type="CDD" id="cd03221">
    <property type="entry name" value="ABCF_EF-3"/>
    <property type="match status" value="2"/>
</dbReference>
<keyword evidence="3" id="KW-0175">Coiled coil</keyword>
<dbReference type="Proteomes" id="UP001275436">
    <property type="component" value="Unassembled WGS sequence"/>
</dbReference>
<dbReference type="PANTHER" id="PTHR42855">
    <property type="entry name" value="ABC TRANSPORTER ATP-BINDING SUBUNIT"/>
    <property type="match status" value="1"/>
</dbReference>
<evidence type="ECO:0000256" key="2">
    <source>
        <dbReference type="ARBA" id="ARBA00022840"/>
    </source>
</evidence>
<dbReference type="GO" id="GO:0005524">
    <property type="term" value="F:ATP binding"/>
    <property type="evidence" value="ECO:0007669"/>
    <property type="project" value="UniProtKB-KW"/>
</dbReference>
<name>A0ABQ5TFD4_9BACI</name>
<dbReference type="InterPro" id="IPR017871">
    <property type="entry name" value="ABC_transporter-like_CS"/>
</dbReference>
<dbReference type="SUPFAM" id="SSF52540">
    <property type="entry name" value="P-loop containing nucleoside triphosphate hydrolases"/>
    <property type="match status" value="2"/>
</dbReference>
<dbReference type="Gene3D" id="3.40.50.300">
    <property type="entry name" value="P-loop containing nucleotide triphosphate hydrolases"/>
    <property type="match status" value="2"/>
</dbReference>
<dbReference type="PROSITE" id="PS50893">
    <property type="entry name" value="ABC_TRANSPORTER_2"/>
    <property type="match status" value="2"/>
</dbReference>
<dbReference type="PANTHER" id="PTHR42855:SF2">
    <property type="entry name" value="DRUG RESISTANCE ABC TRANSPORTER,ATP-BINDING PROTEIN"/>
    <property type="match status" value="1"/>
</dbReference>
<dbReference type="Pfam" id="PF12848">
    <property type="entry name" value="ABC_tran_Xtn"/>
    <property type="match status" value="1"/>
</dbReference>
<feature type="domain" description="ABC transporter" evidence="4">
    <location>
        <begin position="334"/>
        <end position="547"/>
    </location>
</feature>
<feature type="coiled-coil region" evidence="3">
    <location>
        <begin position="568"/>
        <end position="618"/>
    </location>
</feature>
<sequence length="628" mass="73409">MITCSIQNIKKMYGGNIIFEGINLEINEKERVGLVGRNGAGKSTLLRLMAKIEEPDEGKVHWKKNIQVGYLAQIQDEMNGLTVYHVLKNAFETLNDLEKQMQEYEEKMQDPLNENVSDIIIQYGEVQERFSFLGGYEIEAQIEKVCRGLNIISLLELSFQQLSGGEKTKVALATILLKQPDLLLLDEPTNHLDLVAVEWLASFLDDYPGTVVIVSHDRYFLDETITKIIDLEDGEVVIYETNFSNHIKEKESRLLKEFQDYQEQQKKIKKMREAIKRLREWANRANPPNEGLHKRARNMERAIERMEKIDKPLLHRNKMGLDMETTDRSGKDVVRMEDVKKRFENHLLFEHVEMHIRYQERVAIIGENGTGKSTLIKMLLQSQHPDAGAVYIGNNVKIGYLSQHIFQDIDPALTVIEAFRNEVAVVEGKARHILARFLFYGYAVFRRVSELSGGEKMRLRLAQLMYQDMNTLILDEPTNHLDIDSREVLEEALENFQGTIIAVSHDRYFLDKIFQRIYWIEDKKVHVYDGNYSWAREKMREQRLKLKDMLVTRDNKTNIDISPSQVHKQLKGNDKKILLEEIDNLEKELIIIERKMEVSTDVDQLMQLQEKKEEIEELWEKKYLLIEK</sequence>
<dbReference type="InterPro" id="IPR051309">
    <property type="entry name" value="ABCF_ATPase"/>
</dbReference>
<proteinExistence type="predicted"/>
<dbReference type="Pfam" id="PF00005">
    <property type="entry name" value="ABC_tran"/>
    <property type="match status" value="2"/>
</dbReference>
<gene>
    <name evidence="5" type="ORF">MACH08_04490</name>
</gene>
<dbReference type="InterPro" id="IPR003439">
    <property type="entry name" value="ABC_transporter-like_ATP-bd"/>
</dbReference>
<dbReference type="InterPro" id="IPR032781">
    <property type="entry name" value="ABC_tran_Xtn"/>
</dbReference>
<feature type="coiled-coil region" evidence="3">
    <location>
        <begin position="87"/>
        <end position="114"/>
    </location>
</feature>
<evidence type="ECO:0000313" key="6">
    <source>
        <dbReference type="Proteomes" id="UP001275436"/>
    </source>
</evidence>
<organism evidence="5 6">
    <name type="scientific">Oceanobacillus kimchii</name>
    <dbReference type="NCBI Taxonomy" id="746691"/>
    <lineage>
        <taxon>Bacteria</taxon>
        <taxon>Bacillati</taxon>
        <taxon>Bacillota</taxon>
        <taxon>Bacilli</taxon>
        <taxon>Bacillales</taxon>
        <taxon>Bacillaceae</taxon>
        <taxon>Oceanobacillus</taxon>
    </lineage>
</organism>
<reference evidence="5 6" key="1">
    <citation type="submission" date="2023-02" db="EMBL/GenBank/DDBJ databases">
        <title>Oceanobacillus kimchii IFOP_LL358 isolated form Alexandrium catenella lab strain.</title>
        <authorList>
            <person name="Gajardo G."/>
            <person name="Ueki S."/>
            <person name="Maruyama F."/>
        </authorList>
    </citation>
    <scope>NUCLEOTIDE SEQUENCE [LARGE SCALE GENOMIC DNA]</scope>
    <source>
        <strain evidence="5 6">IFOP_LL358</strain>
    </source>
</reference>
<dbReference type="InterPro" id="IPR027417">
    <property type="entry name" value="P-loop_NTPase"/>
</dbReference>
<evidence type="ECO:0000259" key="4">
    <source>
        <dbReference type="PROSITE" id="PS50893"/>
    </source>
</evidence>
<dbReference type="NCBIfam" id="NF000355">
    <property type="entry name" value="ribo_prot_ABC_F"/>
    <property type="match status" value="1"/>
</dbReference>
<evidence type="ECO:0000313" key="5">
    <source>
        <dbReference type="EMBL" id="GLO64665.1"/>
    </source>
</evidence>
<dbReference type="SMART" id="SM00382">
    <property type="entry name" value="AAA"/>
    <property type="match status" value="2"/>
</dbReference>
<dbReference type="InterPro" id="IPR003593">
    <property type="entry name" value="AAA+_ATPase"/>
</dbReference>
<protein>
    <submittedName>
        <fullName evidence="5">ABC transporter ATP-binding protein</fullName>
    </submittedName>
</protein>